<evidence type="ECO:0000313" key="9">
    <source>
        <dbReference type="Proteomes" id="UP000087171"/>
    </source>
</evidence>
<dbReference type="Pfam" id="PF14144">
    <property type="entry name" value="DOG1"/>
    <property type="match status" value="1"/>
</dbReference>
<evidence type="ECO:0000256" key="1">
    <source>
        <dbReference type="ARBA" id="ARBA00004123"/>
    </source>
</evidence>
<evidence type="ECO:0000256" key="6">
    <source>
        <dbReference type="ARBA" id="ARBA00023242"/>
    </source>
</evidence>
<dbReference type="RefSeq" id="XP_027192534.1">
    <property type="nucleotide sequence ID" value="XM_027336733.1"/>
</dbReference>
<reference evidence="10" key="2">
    <citation type="submission" date="2025-08" db="UniProtKB">
        <authorList>
            <consortium name="RefSeq"/>
        </authorList>
    </citation>
    <scope>IDENTIFICATION</scope>
    <source>
        <tissue evidence="10">Etiolated seedlings</tissue>
    </source>
</reference>
<sequence>MDHRYQYIHYYLEHFMGQYVELLHHVESNTNNLVGTQTYTSETHVTLSSLSTKNYGNETYCLACSALSSLPTIGDIMGLLEPSMEESIRAVDGIKLNAYIQQLELSRIRLNQMEQELTHARNQGMFFGGGAIMGGEQGIPISMNSISSDAAMFDVEYARWLEEHHHLVCELRAAVQEHLSENELRMLVDKFLTQYDQVMNLKSLVAKADY</sequence>
<reference evidence="9" key="1">
    <citation type="journal article" date="2013" name="Nat. Biotechnol.">
        <title>Draft genome sequence of chickpea (Cicer arietinum) provides a resource for trait improvement.</title>
        <authorList>
            <person name="Varshney R.K."/>
            <person name="Song C."/>
            <person name="Saxena R.K."/>
            <person name="Azam S."/>
            <person name="Yu S."/>
            <person name="Sharpe A.G."/>
            <person name="Cannon S."/>
            <person name="Baek J."/>
            <person name="Rosen B.D."/>
            <person name="Tar'an B."/>
            <person name="Millan T."/>
            <person name="Zhang X."/>
            <person name="Ramsay L.D."/>
            <person name="Iwata A."/>
            <person name="Wang Y."/>
            <person name="Nelson W."/>
            <person name="Farmer A.D."/>
            <person name="Gaur P.M."/>
            <person name="Soderlund C."/>
            <person name="Penmetsa R.V."/>
            <person name="Xu C."/>
            <person name="Bharti A.K."/>
            <person name="He W."/>
            <person name="Winter P."/>
            <person name="Zhao S."/>
            <person name="Hane J.K."/>
            <person name="Carrasquilla-Garcia N."/>
            <person name="Condie J.A."/>
            <person name="Upadhyaya H.D."/>
            <person name="Luo M.C."/>
            <person name="Thudi M."/>
            <person name="Gowda C.L."/>
            <person name="Singh N.P."/>
            <person name="Lichtenzveig J."/>
            <person name="Gali K.K."/>
            <person name="Rubio J."/>
            <person name="Nadarajan N."/>
            <person name="Dolezel J."/>
            <person name="Bansal K.C."/>
            <person name="Xu X."/>
            <person name="Edwards D."/>
            <person name="Zhang G."/>
            <person name="Kahl G."/>
            <person name="Gil J."/>
            <person name="Singh K.B."/>
            <person name="Datta S.K."/>
            <person name="Jackson S.A."/>
            <person name="Wang J."/>
            <person name="Cook D.R."/>
        </authorList>
    </citation>
    <scope>NUCLEOTIDE SEQUENCE [LARGE SCALE GENOMIC DNA]</scope>
    <source>
        <strain evidence="9">cv. CDC Frontier</strain>
    </source>
</reference>
<keyword evidence="4" id="KW-0010">Activator</keyword>
<organism evidence="9 10">
    <name type="scientific">Cicer arietinum</name>
    <name type="common">Chickpea</name>
    <name type="synonym">Garbanzo</name>
    <dbReference type="NCBI Taxonomy" id="3827"/>
    <lineage>
        <taxon>Eukaryota</taxon>
        <taxon>Viridiplantae</taxon>
        <taxon>Streptophyta</taxon>
        <taxon>Embryophyta</taxon>
        <taxon>Tracheophyta</taxon>
        <taxon>Spermatophyta</taxon>
        <taxon>Magnoliopsida</taxon>
        <taxon>eudicotyledons</taxon>
        <taxon>Gunneridae</taxon>
        <taxon>Pentapetalae</taxon>
        <taxon>rosids</taxon>
        <taxon>fabids</taxon>
        <taxon>Fabales</taxon>
        <taxon>Fabaceae</taxon>
        <taxon>Papilionoideae</taxon>
        <taxon>50 kb inversion clade</taxon>
        <taxon>NPAAA clade</taxon>
        <taxon>Hologalegina</taxon>
        <taxon>IRL clade</taxon>
        <taxon>Cicereae</taxon>
        <taxon>Cicer</taxon>
    </lineage>
</organism>
<comment type="subcellular location">
    <subcellularLocation>
        <location evidence="1">Nucleus</location>
    </subcellularLocation>
</comment>
<dbReference type="PANTHER" id="PTHR45693:SF13">
    <property type="entry name" value="TRANSCRIPTION FACTOR TGA10"/>
    <property type="match status" value="1"/>
</dbReference>
<keyword evidence="2" id="KW-0805">Transcription regulation</keyword>
<dbReference type="Proteomes" id="UP000087171">
    <property type="component" value="Chromosome Ca1"/>
</dbReference>
<dbReference type="OrthoDB" id="1746264at2759"/>
<keyword evidence="3" id="KW-0238">DNA-binding</keyword>
<evidence type="ECO:0000256" key="7">
    <source>
        <dbReference type="SAM" id="Coils"/>
    </source>
</evidence>
<dbReference type="AlphaFoldDB" id="A0A3Q7XGC1"/>
<gene>
    <name evidence="10" type="primary">LOC113787704</name>
</gene>
<evidence type="ECO:0000313" key="10">
    <source>
        <dbReference type="RefSeq" id="XP_027192534.1"/>
    </source>
</evidence>
<keyword evidence="9" id="KW-1185">Reference proteome</keyword>
<feature type="coiled-coil region" evidence="7">
    <location>
        <begin position="96"/>
        <end position="123"/>
    </location>
</feature>
<dbReference type="InterPro" id="IPR025422">
    <property type="entry name" value="TGA_domain"/>
</dbReference>
<keyword evidence="5" id="KW-0804">Transcription</keyword>
<evidence type="ECO:0000256" key="2">
    <source>
        <dbReference type="ARBA" id="ARBA00023015"/>
    </source>
</evidence>
<keyword evidence="7" id="KW-0175">Coiled coil</keyword>
<dbReference type="STRING" id="3827.A0A3Q7XGC1"/>
<feature type="domain" description="DOG1" evidence="8">
    <location>
        <begin position="150"/>
        <end position="210"/>
    </location>
</feature>
<proteinExistence type="predicted"/>
<keyword evidence="6" id="KW-0539">Nucleus</keyword>
<protein>
    <submittedName>
        <fullName evidence="10">BZIP transcription factor TGA10-like</fullName>
    </submittedName>
</protein>
<evidence type="ECO:0000256" key="3">
    <source>
        <dbReference type="ARBA" id="ARBA00023125"/>
    </source>
</evidence>
<accession>A0A3Q7XGC1</accession>
<evidence type="ECO:0000256" key="4">
    <source>
        <dbReference type="ARBA" id="ARBA00023159"/>
    </source>
</evidence>
<dbReference type="GO" id="GO:0043565">
    <property type="term" value="F:sequence-specific DNA binding"/>
    <property type="evidence" value="ECO:0007669"/>
    <property type="project" value="InterPro"/>
</dbReference>
<evidence type="ECO:0000259" key="8">
    <source>
        <dbReference type="PROSITE" id="PS51806"/>
    </source>
</evidence>
<dbReference type="PANTHER" id="PTHR45693">
    <property type="entry name" value="TRANSCRIPTION FACTOR TGA9"/>
    <property type="match status" value="1"/>
</dbReference>
<dbReference type="GO" id="GO:0006351">
    <property type="term" value="P:DNA-templated transcription"/>
    <property type="evidence" value="ECO:0007669"/>
    <property type="project" value="InterPro"/>
</dbReference>
<name>A0A3Q7XGC1_CICAR</name>
<dbReference type="GO" id="GO:0005634">
    <property type="term" value="C:nucleus"/>
    <property type="evidence" value="ECO:0007669"/>
    <property type="project" value="UniProtKB-SubCell"/>
</dbReference>
<dbReference type="PROSITE" id="PS51806">
    <property type="entry name" value="DOG1"/>
    <property type="match status" value="1"/>
</dbReference>
<evidence type="ECO:0000256" key="5">
    <source>
        <dbReference type="ARBA" id="ARBA00023163"/>
    </source>
</evidence>